<name>A0ACC2FR55_DALPE</name>
<feature type="non-terminal residue" evidence="1">
    <location>
        <position position="86"/>
    </location>
</feature>
<dbReference type="Proteomes" id="UP001157502">
    <property type="component" value="Chromosome 23"/>
</dbReference>
<protein>
    <submittedName>
        <fullName evidence="1">Uncharacterized protein</fullName>
    </submittedName>
</protein>
<keyword evidence="2" id="KW-1185">Reference proteome</keyword>
<comment type="caution">
    <text evidence="1">The sequence shown here is derived from an EMBL/GenBank/DDBJ whole genome shotgun (WGS) entry which is preliminary data.</text>
</comment>
<proteinExistence type="predicted"/>
<gene>
    <name evidence="1" type="ORF">DPEC_G00259070</name>
</gene>
<evidence type="ECO:0000313" key="2">
    <source>
        <dbReference type="Proteomes" id="UP001157502"/>
    </source>
</evidence>
<organism evidence="1 2">
    <name type="scientific">Dallia pectoralis</name>
    <name type="common">Alaska blackfish</name>
    <dbReference type="NCBI Taxonomy" id="75939"/>
    <lineage>
        <taxon>Eukaryota</taxon>
        <taxon>Metazoa</taxon>
        <taxon>Chordata</taxon>
        <taxon>Craniata</taxon>
        <taxon>Vertebrata</taxon>
        <taxon>Euteleostomi</taxon>
        <taxon>Actinopterygii</taxon>
        <taxon>Neopterygii</taxon>
        <taxon>Teleostei</taxon>
        <taxon>Protacanthopterygii</taxon>
        <taxon>Esociformes</taxon>
        <taxon>Umbridae</taxon>
        <taxon>Dallia</taxon>
    </lineage>
</organism>
<dbReference type="EMBL" id="CM055750">
    <property type="protein sequence ID" value="KAJ7993859.1"/>
    <property type="molecule type" value="Genomic_DNA"/>
</dbReference>
<sequence length="86" mass="9653">MADQCCRFSLSPSVDRGSTCNPDSALTLAQTEEFFDQIANSQSQRLNDQRANICHFPELKIAHNNLSHQCTSCAPQEPTDDFFNML</sequence>
<accession>A0ACC2FR55</accession>
<reference evidence="1" key="1">
    <citation type="submission" date="2021-05" db="EMBL/GenBank/DDBJ databases">
        <authorList>
            <person name="Pan Q."/>
            <person name="Jouanno E."/>
            <person name="Zahm M."/>
            <person name="Klopp C."/>
            <person name="Cabau C."/>
            <person name="Louis A."/>
            <person name="Berthelot C."/>
            <person name="Parey E."/>
            <person name="Roest Crollius H."/>
            <person name="Montfort J."/>
            <person name="Robinson-Rechavi M."/>
            <person name="Bouchez O."/>
            <person name="Lampietro C."/>
            <person name="Lopez Roques C."/>
            <person name="Donnadieu C."/>
            <person name="Postlethwait J."/>
            <person name="Bobe J."/>
            <person name="Dillon D."/>
            <person name="Chandos A."/>
            <person name="von Hippel F."/>
            <person name="Guiguen Y."/>
        </authorList>
    </citation>
    <scope>NUCLEOTIDE SEQUENCE</scope>
    <source>
        <strain evidence="1">YG-Jan2019</strain>
    </source>
</reference>
<evidence type="ECO:0000313" key="1">
    <source>
        <dbReference type="EMBL" id="KAJ7993859.1"/>
    </source>
</evidence>